<dbReference type="Gene3D" id="1.10.340.70">
    <property type="match status" value="1"/>
</dbReference>
<name>A0A699JI30_TANCI</name>
<feature type="non-terminal residue" evidence="2">
    <location>
        <position position="1"/>
    </location>
</feature>
<keyword evidence="2" id="KW-0808">Transferase</keyword>
<protein>
    <submittedName>
        <fullName evidence="2">Reverse transcriptase domain-containing protein</fullName>
    </submittedName>
</protein>
<gene>
    <name evidence="2" type="ORF">Tci_608829</name>
</gene>
<dbReference type="Pfam" id="PF17921">
    <property type="entry name" value="Integrase_H2C2"/>
    <property type="match status" value="1"/>
</dbReference>
<comment type="caution">
    <text evidence="2">The sequence shown here is derived from an EMBL/GenBank/DDBJ whole genome shotgun (WGS) entry which is preliminary data.</text>
</comment>
<dbReference type="GO" id="GO:0003964">
    <property type="term" value="F:RNA-directed DNA polymerase activity"/>
    <property type="evidence" value="ECO:0007669"/>
    <property type="project" value="UniProtKB-KW"/>
</dbReference>
<reference evidence="2" key="1">
    <citation type="journal article" date="2019" name="Sci. Rep.">
        <title>Draft genome of Tanacetum cinerariifolium, the natural source of mosquito coil.</title>
        <authorList>
            <person name="Yamashiro T."/>
            <person name="Shiraishi A."/>
            <person name="Satake H."/>
            <person name="Nakayama K."/>
        </authorList>
    </citation>
    <scope>NUCLEOTIDE SEQUENCE</scope>
</reference>
<dbReference type="InterPro" id="IPR041588">
    <property type="entry name" value="Integrase_H2C2"/>
</dbReference>
<proteinExistence type="predicted"/>
<keyword evidence="2" id="KW-0548">Nucleotidyltransferase</keyword>
<feature type="domain" description="Integrase zinc-binding" evidence="1">
    <location>
        <begin position="91"/>
        <end position="142"/>
    </location>
</feature>
<keyword evidence="2" id="KW-0695">RNA-directed DNA polymerase</keyword>
<dbReference type="EMBL" id="BKCJ010412171">
    <property type="protein sequence ID" value="GFA36857.1"/>
    <property type="molecule type" value="Genomic_DNA"/>
</dbReference>
<organism evidence="2">
    <name type="scientific">Tanacetum cinerariifolium</name>
    <name type="common">Dalmatian daisy</name>
    <name type="synonym">Chrysanthemum cinerariifolium</name>
    <dbReference type="NCBI Taxonomy" id="118510"/>
    <lineage>
        <taxon>Eukaryota</taxon>
        <taxon>Viridiplantae</taxon>
        <taxon>Streptophyta</taxon>
        <taxon>Embryophyta</taxon>
        <taxon>Tracheophyta</taxon>
        <taxon>Spermatophyta</taxon>
        <taxon>Magnoliopsida</taxon>
        <taxon>eudicotyledons</taxon>
        <taxon>Gunneridae</taxon>
        <taxon>Pentapetalae</taxon>
        <taxon>asterids</taxon>
        <taxon>campanulids</taxon>
        <taxon>Asterales</taxon>
        <taxon>Asteraceae</taxon>
        <taxon>Asteroideae</taxon>
        <taxon>Anthemideae</taxon>
        <taxon>Anthemidinae</taxon>
        <taxon>Tanacetum</taxon>
    </lineage>
</organism>
<sequence>IGDKDSITTPLEDHVTLVVGVATLAVVKIAVVGKLPLAVAIAREATILAVATDRLAVVKTDLKPPLARIFVTPKICADQIIRRCVHGQKAYDIHKACHEGPIGGHHGANFIAKKVFDAGFFWPTIYQDVHNLVKSCDICQRQGKISQRDEMPQNVIQVFENFDVWGIDFMGQFSSLRAFGVDVVEEQKKNTKCVNAVSEELTAAKHKLMMLV</sequence>
<dbReference type="AlphaFoldDB" id="A0A699JI30"/>
<dbReference type="InterPro" id="IPR052160">
    <property type="entry name" value="Gypsy_RT_Integrase-like"/>
</dbReference>
<accession>A0A699JI30</accession>
<dbReference type="PANTHER" id="PTHR47266">
    <property type="entry name" value="ENDONUCLEASE-RELATED"/>
    <property type="match status" value="1"/>
</dbReference>
<evidence type="ECO:0000313" key="2">
    <source>
        <dbReference type="EMBL" id="GFA36857.1"/>
    </source>
</evidence>
<evidence type="ECO:0000259" key="1">
    <source>
        <dbReference type="Pfam" id="PF17921"/>
    </source>
</evidence>